<keyword evidence="6" id="KW-0732">Signal</keyword>
<evidence type="ECO:0000259" key="7">
    <source>
        <dbReference type="PROSITE" id="PS50089"/>
    </source>
</evidence>
<dbReference type="SMART" id="SM00184">
    <property type="entry name" value="RING"/>
    <property type="match status" value="1"/>
</dbReference>
<keyword evidence="2 4" id="KW-0863">Zinc-finger</keyword>
<proteinExistence type="predicted"/>
<dbReference type="Proteomes" id="UP000193067">
    <property type="component" value="Unassembled WGS sequence"/>
</dbReference>
<feature type="compositionally biased region" description="Basic residues" evidence="5">
    <location>
        <begin position="204"/>
        <end position="221"/>
    </location>
</feature>
<organism evidence="8 9">
    <name type="scientific">Trametes coccinea (strain BRFM310)</name>
    <name type="common">Pycnoporus coccineus</name>
    <dbReference type="NCBI Taxonomy" id="1353009"/>
    <lineage>
        <taxon>Eukaryota</taxon>
        <taxon>Fungi</taxon>
        <taxon>Dikarya</taxon>
        <taxon>Basidiomycota</taxon>
        <taxon>Agaricomycotina</taxon>
        <taxon>Agaricomycetes</taxon>
        <taxon>Polyporales</taxon>
        <taxon>Polyporaceae</taxon>
        <taxon>Trametes</taxon>
    </lineage>
</organism>
<dbReference type="InterPro" id="IPR001841">
    <property type="entry name" value="Znf_RING"/>
</dbReference>
<dbReference type="GO" id="GO:0008270">
    <property type="term" value="F:zinc ion binding"/>
    <property type="evidence" value="ECO:0007669"/>
    <property type="project" value="UniProtKB-KW"/>
</dbReference>
<dbReference type="PROSITE" id="PS50089">
    <property type="entry name" value="ZF_RING_2"/>
    <property type="match status" value="1"/>
</dbReference>
<sequence length="221" mass="24797">MCVRRPEASTLFTLTCLLLSSPASRALVIPVPLAGMLTLYKDSICDVCLDSYTVEREPYAIACGHVFCLSCMNSLERPYCPLCRAPIRGVDLRRLHVDKTNLPLTTPQSPPAELDSADRARQFQTQISRLIREGATASDWHEMHAELKSWLATQDPGAIFEQPIRLCIDISWASSSWRMSSDSAQIWTLSSRRSVKSRPSGRLSSRRRSLQSRKKCLPSSK</sequence>
<feature type="region of interest" description="Disordered" evidence="5">
    <location>
        <begin position="190"/>
        <end position="221"/>
    </location>
</feature>
<feature type="signal peptide" evidence="6">
    <location>
        <begin position="1"/>
        <end position="26"/>
    </location>
</feature>
<keyword evidence="3" id="KW-0862">Zinc</keyword>
<evidence type="ECO:0000256" key="3">
    <source>
        <dbReference type="ARBA" id="ARBA00022833"/>
    </source>
</evidence>
<evidence type="ECO:0000313" key="9">
    <source>
        <dbReference type="Proteomes" id="UP000193067"/>
    </source>
</evidence>
<dbReference type="EMBL" id="KZ084087">
    <property type="protein sequence ID" value="OSD08007.1"/>
    <property type="molecule type" value="Genomic_DNA"/>
</dbReference>
<dbReference type="Pfam" id="PF14634">
    <property type="entry name" value="zf-RING_5"/>
    <property type="match status" value="1"/>
</dbReference>
<evidence type="ECO:0000256" key="1">
    <source>
        <dbReference type="ARBA" id="ARBA00022723"/>
    </source>
</evidence>
<accession>A0A1Y2J3S7</accession>
<evidence type="ECO:0000313" key="8">
    <source>
        <dbReference type="EMBL" id="OSD08007.1"/>
    </source>
</evidence>
<evidence type="ECO:0000256" key="5">
    <source>
        <dbReference type="SAM" id="MobiDB-lite"/>
    </source>
</evidence>
<dbReference type="OrthoDB" id="6105938at2759"/>
<dbReference type="InterPro" id="IPR017907">
    <property type="entry name" value="Znf_RING_CS"/>
</dbReference>
<feature type="chain" id="PRO_5010990571" description="RING-type domain-containing protein" evidence="6">
    <location>
        <begin position="27"/>
        <end position="221"/>
    </location>
</feature>
<dbReference type="Gene3D" id="3.30.40.10">
    <property type="entry name" value="Zinc/RING finger domain, C3HC4 (zinc finger)"/>
    <property type="match status" value="1"/>
</dbReference>
<evidence type="ECO:0000256" key="6">
    <source>
        <dbReference type="SAM" id="SignalP"/>
    </source>
</evidence>
<keyword evidence="1" id="KW-0479">Metal-binding</keyword>
<dbReference type="SUPFAM" id="SSF57850">
    <property type="entry name" value="RING/U-box"/>
    <property type="match status" value="1"/>
</dbReference>
<feature type="domain" description="RING-type" evidence="7">
    <location>
        <begin position="45"/>
        <end position="84"/>
    </location>
</feature>
<dbReference type="STRING" id="1353009.A0A1Y2J3S7"/>
<dbReference type="AlphaFoldDB" id="A0A1Y2J3S7"/>
<dbReference type="PROSITE" id="PS00518">
    <property type="entry name" value="ZF_RING_1"/>
    <property type="match status" value="1"/>
</dbReference>
<dbReference type="InterPro" id="IPR013083">
    <property type="entry name" value="Znf_RING/FYVE/PHD"/>
</dbReference>
<keyword evidence="9" id="KW-1185">Reference proteome</keyword>
<name>A0A1Y2J3S7_TRAC3</name>
<gene>
    <name evidence="8" type="ORF">PYCCODRAFT_377232</name>
</gene>
<protein>
    <recommendedName>
        <fullName evidence="7">RING-type domain-containing protein</fullName>
    </recommendedName>
</protein>
<evidence type="ECO:0000256" key="4">
    <source>
        <dbReference type="PROSITE-ProRule" id="PRU00175"/>
    </source>
</evidence>
<reference evidence="8 9" key="1">
    <citation type="journal article" date="2015" name="Biotechnol. Biofuels">
        <title>Enhanced degradation of softwood versus hardwood by the white-rot fungus Pycnoporus coccineus.</title>
        <authorList>
            <person name="Couturier M."/>
            <person name="Navarro D."/>
            <person name="Chevret D."/>
            <person name="Henrissat B."/>
            <person name="Piumi F."/>
            <person name="Ruiz-Duenas F.J."/>
            <person name="Martinez A.T."/>
            <person name="Grigoriev I.V."/>
            <person name="Riley R."/>
            <person name="Lipzen A."/>
            <person name="Berrin J.G."/>
            <person name="Master E.R."/>
            <person name="Rosso M.N."/>
        </authorList>
    </citation>
    <scope>NUCLEOTIDE SEQUENCE [LARGE SCALE GENOMIC DNA]</scope>
    <source>
        <strain evidence="8 9">BRFM310</strain>
    </source>
</reference>
<evidence type="ECO:0000256" key="2">
    <source>
        <dbReference type="ARBA" id="ARBA00022771"/>
    </source>
</evidence>